<dbReference type="InterPro" id="IPR008576">
    <property type="entry name" value="MeTrfase_NTM1"/>
</dbReference>
<dbReference type="AlphaFoldDB" id="G7E1N3"/>
<reference evidence="12 13" key="2">
    <citation type="journal article" date="2012" name="Open Biol.">
        <title>Characteristics of nucleosomes and linker DNA regions on the genome of the basidiomycete Mixia osmundae revealed by mono- and dinucleosome mapping.</title>
        <authorList>
            <person name="Nishida H."/>
            <person name="Kondo S."/>
            <person name="Matsumoto T."/>
            <person name="Suzuki Y."/>
            <person name="Yoshikawa H."/>
            <person name="Taylor T.D."/>
            <person name="Sugiyama J."/>
        </authorList>
    </citation>
    <scope>NUCLEOTIDE SEQUENCE [LARGE SCALE GENOMIC DNA]</scope>
    <source>
        <strain evidence="13">CBS 9802 / IAM 14324 / JCM 22182 / KY 12970</strain>
    </source>
</reference>
<evidence type="ECO:0000256" key="1">
    <source>
        <dbReference type="ARBA" id="ARBA00009059"/>
    </source>
</evidence>
<feature type="binding site" evidence="11">
    <location>
        <position position="102"/>
    </location>
    <ligand>
        <name>S-adenosyl-L-methionine</name>
        <dbReference type="ChEBI" id="CHEBI:59789"/>
    </ligand>
</feature>
<gene>
    <name evidence="12" type="primary">Mo03414</name>
    <name evidence="12" type="ORF">E5Q_03414</name>
</gene>
<comment type="caution">
    <text evidence="12">The sequence shown here is derived from an EMBL/GenBank/DDBJ whole genome shotgun (WGS) entry which is preliminary data.</text>
</comment>
<dbReference type="OrthoDB" id="1298661at2759"/>
<dbReference type="PANTHER" id="PTHR12753">
    <property type="entry name" value="AD-003 - RELATED"/>
    <property type="match status" value="1"/>
</dbReference>
<evidence type="ECO:0000256" key="4">
    <source>
        <dbReference type="ARBA" id="ARBA00022691"/>
    </source>
</evidence>
<dbReference type="InterPro" id="IPR029063">
    <property type="entry name" value="SAM-dependent_MTases_sf"/>
</dbReference>
<evidence type="ECO:0000256" key="11">
    <source>
        <dbReference type="PIRSR" id="PIRSR016958-1"/>
    </source>
</evidence>
<dbReference type="RefSeq" id="XP_014565257.1">
    <property type="nucleotide sequence ID" value="XM_014709771.1"/>
</dbReference>
<evidence type="ECO:0000256" key="10">
    <source>
        <dbReference type="ARBA" id="ARBA00048167"/>
    </source>
</evidence>
<dbReference type="Proteomes" id="UP000009131">
    <property type="component" value="Unassembled WGS sequence"/>
</dbReference>
<feature type="binding site" evidence="11">
    <location>
        <position position="196"/>
    </location>
    <ligand>
        <name>S-adenosyl-L-methionine</name>
        <dbReference type="ChEBI" id="CHEBI:59789"/>
    </ligand>
</feature>
<reference evidence="12 13" key="1">
    <citation type="journal article" date="2011" name="J. Gen. Appl. Microbiol.">
        <title>Draft genome sequencing of the enigmatic basidiomycete Mixia osmundae.</title>
        <authorList>
            <person name="Nishida H."/>
            <person name="Nagatsuka Y."/>
            <person name="Sugiyama J."/>
        </authorList>
    </citation>
    <scope>NUCLEOTIDE SEQUENCE [LARGE SCALE GENOMIC DNA]</scope>
    <source>
        <strain evidence="13">CBS 9802 / IAM 14324 / JCM 22182 / KY 12970</strain>
    </source>
</reference>
<dbReference type="InParanoid" id="G7E1N3"/>
<dbReference type="Gene3D" id="3.40.50.150">
    <property type="entry name" value="Vaccinia Virus protein VP39"/>
    <property type="match status" value="1"/>
</dbReference>
<feature type="binding site" evidence="11">
    <location>
        <position position="97"/>
    </location>
    <ligand>
        <name>S-adenosyl-L-methionine</name>
        <dbReference type="ChEBI" id="CHEBI:59789"/>
    </ligand>
</feature>
<protein>
    <recommendedName>
        <fullName evidence="6">Alpha N-terminal protein methyltransferase 1</fullName>
        <ecNumber evidence="5">2.1.1.244</ecNumber>
    </recommendedName>
    <alternativeName>
        <fullName evidence="7">X-Pro-Lys N-terminal protein methyltransferase 1</fullName>
    </alternativeName>
</protein>
<dbReference type="Pfam" id="PF05891">
    <property type="entry name" value="Methyltransf_PK"/>
    <property type="match status" value="1"/>
</dbReference>
<dbReference type="PIRSF" id="PIRSF016958">
    <property type="entry name" value="DUF858_MeTrfase_lik"/>
    <property type="match status" value="1"/>
</dbReference>
<dbReference type="EC" id="2.1.1.244" evidence="5"/>
<organism evidence="12 13">
    <name type="scientific">Mixia osmundae (strain CBS 9802 / IAM 14324 / JCM 22182 / KY 12970)</name>
    <dbReference type="NCBI Taxonomy" id="764103"/>
    <lineage>
        <taxon>Eukaryota</taxon>
        <taxon>Fungi</taxon>
        <taxon>Dikarya</taxon>
        <taxon>Basidiomycota</taxon>
        <taxon>Pucciniomycotina</taxon>
        <taxon>Mixiomycetes</taxon>
        <taxon>Mixiales</taxon>
        <taxon>Mixiaceae</taxon>
        <taxon>Mixia</taxon>
    </lineage>
</organism>
<dbReference type="FunCoup" id="G7E1N3">
    <property type="interactions" value="418"/>
</dbReference>
<dbReference type="GO" id="GO:0071885">
    <property type="term" value="F:N-terminal protein N-methyltransferase activity"/>
    <property type="evidence" value="ECO:0007669"/>
    <property type="project" value="UniProtKB-EC"/>
</dbReference>
<evidence type="ECO:0000256" key="9">
    <source>
        <dbReference type="ARBA" id="ARBA00047885"/>
    </source>
</evidence>
<evidence type="ECO:0000313" key="13">
    <source>
        <dbReference type="Proteomes" id="UP000009131"/>
    </source>
</evidence>
<evidence type="ECO:0000313" key="12">
    <source>
        <dbReference type="EMBL" id="GAA96743.1"/>
    </source>
</evidence>
<comment type="catalytic activity">
    <reaction evidence="8">
        <text>N-terminal L-seryl-L-prolyl-L-lysyl-[protein] + 3 S-adenosyl-L-methionine = N-terminal N,N,N-trimethyl-L-seryl-L-prolyl-L-lysyl-[protein] + 3 S-adenosyl-L-homocysteine + 3 H(+)</text>
        <dbReference type="Rhea" id="RHEA:54724"/>
        <dbReference type="Rhea" id="RHEA-COMP:13789"/>
        <dbReference type="Rhea" id="RHEA-COMP:13973"/>
        <dbReference type="ChEBI" id="CHEBI:15378"/>
        <dbReference type="ChEBI" id="CHEBI:57856"/>
        <dbReference type="ChEBI" id="CHEBI:59789"/>
        <dbReference type="ChEBI" id="CHEBI:138061"/>
        <dbReference type="ChEBI" id="CHEBI:138317"/>
        <dbReference type="EC" id="2.1.1.244"/>
    </reaction>
</comment>
<comment type="catalytic activity">
    <reaction evidence="9">
        <text>N-terminal L-prolyl-L-prolyl-L-lysyl-[protein] + 2 S-adenosyl-L-methionine = N-terminal N,N-dimethyl-L-prolyl-L-prolyl-L-lysyl-[protein] + 2 S-adenosyl-L-homocysteine + 2 H(+)</text>
        <dbReference type="Rhea" id="RHEA:54736"/>
        <dbReference type="Rhea" id="RHEA-COMP:13787"/>
        <dbReference type="Rhea" id="RHEA-COMP:13974"/>
        <dbReference type="ChEBI" id="CHEBI:15378"/>
        <dbReference type="ChEBI" id="CHEBI:57856"/>
        <dbReference type="ChEBI" id="CHEBI:59789"/>
        <dbReference type="ChEBI" id="CHEBI:138059"/>
        <dbReference type="ChEBI" id="CHEBI:138318"/>
        <dbReference type="EC" id="2.1.1.244"/>
    </reaction>
</comment>
<evidence type="ECO:0000256" key="6">
    <source>
        <dbReference type="ARBA" id="ARBA00039449"/>
    </source>
</evidence>
<sequence length="275" mass="30177">MPVRRPIRRGKVRQKPSIAKEQVLQPDYQAGVSYWAQTPASLSGVMGGYGDSTQLPRVDALGSRTLLLTLLPALSSLSGPHATLPQRTRRMRALDCGAGIGRVTNRVLLPLFDSVDLVEPLEHFVEQAVHDCPAWYGMHPSSPSPPLAKRVRFFQCGLQTFDPAKPDLATLAAALTGTGSVLEEEEEPGYDVVWIQWCIGHLSDTDFIAFLQRSKAALRPNGMIMVKENLAPADESLFDADDSSITRSDQNFLTCFAQAGLSIIRQDIQHEGQQI</sequence>
<name>G7E1N3_MIXOS</name>
<feature type="binding site" evidence="11">
    <location>
        <begin position="158"/>
        <end position="159"/>
    </location>
    <ligand>
        <name>S-adenosyl-L-methionine</name>
        <dbReference type="ChEBI" id="CHEBI:59789"/>
    </ligand>
</feature>
<accession>G7E1N3</accession>
<dbReference type="GO" id="GO:0005737">
    <property type="term" value="C:cytoplasm"/>
    <property type="evidence" value="ECO:0007669"/>
    <property type="project" value="TreeGrafter"/>
</dbReference>
<dbReference type="EMBL" id="BABT02000106">
    <property type="protein sequence ID" value="GAA96743.1"/>
    <property type="molecule type" value="Genomic_DNA"/>
</dbReference>
<comment type="similarity">
    <text evidence="1">Belongs to the methyltransferase superfamily. NTM1 family.</text>
</comment>
<keyword evidence="2" id="KW-0489">Methyltransferase</keyword>
<dbReference type="PANTHER" id="PTHR12753:SF0">
    <property type="entry name" value="ALPHA N-TERMINAL PROTEIN METHYLTRANSFERASE 1"/>
    <property type="match status" value="1"/>
</dbReference>
<dbReference type="CDD" id="cd02440">
    <property type="entry name" value="AdoMet_MTases"/>
    <property type="match status" value="1"/>
</dbReference>
<dbReference type="STRING" id="764103.G7E1N3"/>
<evidence type="ECO:0000256" key="2">
    <source>
        <dbReference type="ARBA" id="ARBA00022603"/>
    </source>
</evidence>
<evidence type="ECO:0000256" key="3">
    <source>
        <dbReference type="ARBA" id="ARBA00022679"/>
    </source>
</evidence>
<dbReference type="SUPFAM" id="SSF53335">
    <property type="entry name" value="S-adenosyl-L-methionine-dependent methyltransferases"/>
    <property type="match status" value="1"/>
</dbReference>
<evidence type="ECO:0000256" key="7">
    <source>
        <dbReference type="ARBA" id="ARBA00043129"/>
    </source>
</evidence>
<dbReference type="GO" id="GO:0032259">
    <property type="term" value="P:methylation"/>
    <property type="evidence" value="ECO:0007669"/>
    <property type="project" value="UniProtKB-KW"/>
</dbReference>
<evidence type="ECO:0000256" key="8">
    <source>
        <dbReference type="ARBA" id="ARBA00047306"/>
    </source>
</evidence>
<keyword evidence="4 11" id="KW-0949">S-adenosyl-L-methionine</keyword>
<dbReference type="eggNOG" id="KOG3178">
    <property type="taxonomic scope" value="Eukaryota"/>
</dbReference>
<evidence type="ECO:0000256" key="5">
    <source>
        <dbReference type="ARBA" id="ARBA00039112"/>
    </source>
</evidence>
<keyword evidence="13" id="KW-1185">Reference proteome</keyword>
<keyword evidence="3" id="KW-0808">Transferase</keyword>
<dbReference type="HOGENOM" id="CLU_055356_0_0_1"/>
<proteinExistence type="inferred from homology"/>
<comment type="catalytic activity">
    <reaction evidence="10">
        <text>N-terminal L-alanyl-L-prolyl-L-lysyl-[protein] + 3 S-adenosyl-L-methionine = N-terminal N,N,N-trimethyl-L-alanyl-L-prolyl-L-lysyl-[protein] + 3 S-adenosyl-L-homocysteine + 3 H(+)</text>
        <dbReference type="Rhea" id="RHEA:54712"/>
        <dbReference type="Rhea" id="RHEA-COMP:13785"/>
        <dbReference type="Rhea" id="RHEA-COMP:13971"/>
        <dbReference type="ChEBI" id="CHEBI:15378"/>
        <dbReference type="ChEBI" id="CHEBI:57856"/>
        <dbReference type="ChEBI" id="CHEBI:59789"/>
        <dbReference type="ChEBI" id="CHEBI:138057"/>
        <dbReference type="ChEBI" id="CHEBI:138315"/>
        <dbReference type="EC" id="2.1.1.244"/>
    </reaction>
</comment>
<dbReference type="OMA" id="ETYYCFN"/>